<evidence type="ECO:0000313" key="1">
    <source>
        <dbReference type="EMBL" id="KAL2634690.1"/>
    </source>
</evidence>
<dbReference type="Proteomes" id="UP001605036">
    <property type="component" value="Unassembled WGS sequence"/>
</dbReference>
<proteinExistence type="predicted"/>
<protein>
    <submittedName>
        <fullName evidence="1">Uncharacterized protein</fullName>
    </submittedName>
</protein>
<accession>A0ABD1YW45</accession>
<organism evidence="1 2">
    <name type="scientific">Riccia fluitans</name>
    <dbReference type="NCBI Taxonomy" id="41844"/>
    <lineage>
        <taxon>Eukaryota</taxon>
        <taxon>Viridiplantae</taxon>
        <taxon>Streptophyta</taxon>
        <taxon>Embryophyta</taxon>
        <taxon>Marchantiophyta</taxon>
        <taxon>Marchantiopsida</taxon>
        <taxon>Marchantiidae</taxon>
        <taxon>Marchantiales</taxon>
        <taxon>Ricciaceae</taxon>
        <taxon>Riccia</taxon>
    </lineage>
</organism>
<evidence type="ECO:0000313" key="2">
    <source>
        <dbReference type="Proteomes" id="UP001605036"/>
    </source>
</evidence>
<dbReference type="AlphaFoldDB" id="A0ABD1YW45"/>
<reference evidence="1 2" key="1">
    <citation type="submission" date="2024-09" db="EMBL/GenBank/DDBJ databases">
        <title>Chromosome-scale assembly of Riccia fluitans.</title>
        <authorList>
            <person name="Paukszto L."/>
            <person name="Sawicki J."/>
            <person name="Karawczyk K."/>
            <person name="Piernik-Szablinska J."/>
            <person name="Szczecinska M."/>
            <person name="Mazdziarz M."/>
        </authorList>
    </citation>
    <scope>NUCLEOTIDE SEQUENCE [LARGE SCALE GENOMIC DNA]</scope>
    <source>
        <strain evidence="1">Rf_01</strain>
        <tissue evidence="1">Aerial parts of the thallus</tissue>
    </source>
</reference>
<keyword evidence="2" id="KW-1185">Reference proteome</keyword>
<dbReference type="EMBL" id="JBHFFA010000003">
    <property type="protein sequence ID" value="KAL2634690.1"/>
    <property type="molecule type" value="Genomic_DNA"/>
</dbReference>
<gene>
    <name evidence="1" type="ORF">R1flu_006169</name>
</gene>
<comment type="caution">
    <text evidence="1">The sequence shown here is derived from an EMBL/GenBank/DDBJ whole genome shotgun (WGS) entry which is preliminary data.</text>
</comment>
<sequence length="115" mass="12564">MLCSAVLSSRAPHVSVVPSRLVGVDSDRVGVQAKEVEACLPSDRVAWIALAKRRAVLQGEDIPSKIVVPRKLLRISEFHSAGRDLEKYLIFVGDVAAETEQKVKRKSCEGSEPLL</sequence>
<name>A0ABD1YW45_9MARC</name>